<dbReference type="GeneID" id="106471029"/>
<feature type="compositionally biased region" description="Polar residues" evidence="1">
    <location>
        <begin position="94"/>
        <end position="106"/>
    </location>
</feature>
<keyword evidence="2" id="KW-1185">Reference proteome</keyword>
<organism evidence="2 3">
    <name type="scientific">Limulus polyphemus</name>
    <name type="common">Atlantic horseshoe crab</name>
    <dbReference type="NCBI Taxonomy" id="6850"/>
    <lineage>
        <taxon>Eukaryota</taxon>
        <taxon>Metazoa</taxon>
        <taxon>Ecdysozoa</taxon>
        <taxon>Arthropoda</taxon>
        <taxon>Chelicerata</taxon>
        <taxon>Merostomata</taxon>
        <taxon>Xiphosura</taxon>
        <taxon>Limulidae</taxon>
        <taxon>Limulus</taxon>
    </lineage>
</organism>
<feature type="compositionally biased region" description="Low complexity" evidence="1">
    <location>
        <begin position="73"/>
        <end position="91"/>
    </location>
</feature>
<feature type="compositionally biased region" description="Pro residues" evidence="1">
    <location>
        <begin position="1"/>
        <end position="14"/>
    </location>
</feature>
<dbReference type="RefSeq" id="XP_013787069.1">
    <property type="nucleotide sequence ID" value="XM_013931615.1"/>
</dbReference>
<evidence type="ECO:0000313" key="2">
    <source>
        <dbReference type="Proteomes" id="UP000694941"/>
    </source>
</evidence>
<dbReference type="Proteomes" id="UP000694941">
    <property type="component" value="Unplaced"/>
</dbReference>
<reference evidence="3" key="1">
    <citation type="submission" date="2025-08" db="UniProtKB">
        <authorList>
            <consortium name="RefSeq"/>
        </authorList>
    </citation>
    <scope>IDENTIFICATION</scope>
    <source>
        <tissue evidence="3">Muscle</tissue>
    </source>
</reference>
<name>A0ABM1BR62_LIMPO</name>
<accession>A0ABM1BR62</accession>
<sequence length="173" mass="17710">MSPPPPSPVLPQPIPTTNVCPVPKEQLDQSPSSGSAGNASQPIPEATVSPTEDASPMSNAAKCPPSPVKDDSSTVPSPSVSSKVSSSPDVSECTGDSLSHSPVAVSTSSLVIRKRHIPIAVPPLHSELSAASRSSLVVAKSSSVSQMDCIDAATLKRALTPSLPDEGMKQQRL</sequence>
<gene>
    <name evidence="3" type="primary">LOC106471029</name>
</gene>
<feature type="compositionally biased region" description="Polar residues" evidence="1">
    <location>
        <begin position="48"/>
        <end position="58"/>
    </location>
</feature>
<feature type="compositionally biased region" description="Polar residues" evidence="1">
    <location>
        <begin position="28"/>
        <end position="41"/>
    </location>
</feature>
<proteinExistence type="predicted"/>
<evidence type="ECO:0000256" key="1">
    <source>
        <dbReference type="SAM" id="MobiDB-lite"/>
    </source>
</evidence>
<protein>
    <submittedName>
        <fullName evidence="3">Vegetative cell wall protein gp1-like</fullName>
    </submittedName>
</protein>
<evidence type="ECO:0000313" key="3">
    <source>
        <dbReference type="RefSeq" id="XP_013787069.1"/>
    </source>
</evidence>
<feature type="region of interest" description="Disordered" evidence="1">
    <location>
        <begin position="1"/>
        <end position="106"/>
    </location>
</feature>